<dbReference type="Proteomes" id="UP000515163">
    <property type="component" value="Unplaced"/>
</dbReference>
<feature type="chain" id="PRO_5027654853" evidence="2">
    <location>
        <begin position="26"/>
        <end position="573"/>
    </location>
</feature>
<feature type="region of interest" description="Disordered" evidence="1">
    <location>
        <begin position="410"/>
        <end position="573"/>
    </location>
</feature>
<evidence type="ECO:0000256" key="1">
    <source>
        <dbReference type="SAM" id="MobiDB-lite"/>
    </source>
</evidence>
<name>A0A6P8J342_ACTTE</name>
<gene>
    <name evidence="4" type="primary">LOC116306532</name>
</gene>
<keyword evidence="2" id="KW-0732">Signal</keyword>
<reference evidence="4" key="1">
    <citation type="submission" date="2025-08" db="UniProtKB">
        <authorList>
            <consortium name="RefSeq"/>
        </authorList>
    </citation>
    <scope>IDENTIFICATION</scope>
    <source>
        <tissue evidence="4">Tentacle</tissue>
    </source>
</reference>
<feature type="region of interest" description="Disordered" evidence="1">
    <location>
        <begin position="107"/>
        <end position="135"/>
    </location>
</feature>
<feature type="compositionally biased region" description="Low complexity" evidence="1">
    <location>
        <begin position="491"/>
        <end position="500"/>
    </location>
</feature>
<feature type="region of interest" description="Disordered" evidence="1">
    <location>
        <begin position="348"/>
        <end position="369"/>
    </location>
</feature>
<proteinExistence type="predicted"/>
<feature type="signal peptide" evidence="2">
    <location>
        <begin position="1"/>
        <end position="25"/>
    </location>
</feature>
<dbReference type="AlphaFoldDB" id="A0A6P8J342"/>
<sequence length="573" mass="63198">MKYKHLLLMLGFLVTLFSSLPVGFSLETWHNCSTDPCKNFFSSHICYISATCQCGVTANRTCSIDPVVIANQTGAVALNTSQGNLSCCMCKSNDTFCCAAYACQVSTTPGASTTTSSSSTTTSTTSTTTIPSTTSSPPVEQAIIVAIFILKHDINTYRSRTQNLSLSFRYAVGNLTSTDISLTTVTETTFYSGVLPYCGFKVDTYVSDPNNIYSSSGQCSSMVINATMKKDLSKSKSLTDTIKFITDSVINGKFDFMLWDGSKIKVSFLLSKVFNSSYMFHCVPYEAATVSPTKMVPPIHTNLWPLIYSAIGVFSLISLCVLWQCCKQSYLLHKKKYTDINSNRINSKKKKLQEAMANQESSENEQQRERGMFDMTHSKLQLVDNEALTRRYDWTTPAYLPNMLAPAYAPTELHGQHSPPRLMLDDDDSDSDKKSLGKASVINVDEETDEDLKDILESEDEDNVFKERAGTRQSNVSRKKSISTSNKRKPSTTSKASKASHSNRNTSATSTVKIPNPAQGQARKCSYSGPEGRERTPSLAFGNFKSNRVTPVSDDRKSTLSSGKPRKKENSDL</sequence>
<dbReference type="KEGG" id="aten:116306532"/>
<keyword evidence="3" id="KW-1185">Reference proteome</keyword>
<dbReference type="InParanoid" id="A0A6P8J342"/>
<dbReference type="RefSeq" id="XP_031572473.1">
    <property type="nucleotide sequence ID" value="XM_031716613.1"/>
</dbReference>
<dbReference type="OrthoDB" id="5977420at2759"/>
<evidence type="ECO:0000313" key="3">
    <source>
        <dbReference type="Proteomes" id="UP000515163"/>
    </source>
</evidence>
<organism evidence="3 4">
    <name type="scientific">Actinia tenebrosa</name>
    <name type="common">Australian red waratah sea anemone</name>
    <dbReference type="NCBI Taxonomy" id="6105"/>
    <lineage>
        <taxon>Eukaryota</taxon>
        <taxon>Metazoa</taxon>
        <taxon>Cnidaria</taxon>
        <taxon>Anthozoa</taxon>
        <taxon>Hexacorallia</taxon>
        <taxon>Actiniaria</taxon>
        <taxon>Actiniidae</taxon>
        <taxon>Actinia</taxon>
    </lineage>
</organism>
<feature type="compositionally biased region" description="Polar residues" evidence="1">
    <location>
        <begin position="502"/>
        <end position="513"/>
    </location>
</feature>
<evidence type="ECO:0000256" key="2">
    <source>
        <dbReference type="SAM" id="SignalP"/>
    </source>
</evidence>
<feature type="compositionally biased region" description="Basic residues" evidence="1">
    <location>
        <begin position="477"/>
        <end position="490"/>
    </location>
</feature>
<protein>
    <submittedName>
        <fullName evidence="4">Uncharacterized protein LOC116306532</fullName>
    </submittedName>
</protein>
<dbReference type="GeneID" id="116306532"/>
<accession>A0A6P8J342</accession>
<feature type="compositionally biased region" description="Acidic residues" evidence="1">
    <location>
        <begin position="444"/>
        <end position="462"/>
    </location>
</feature>
<evidence type="ECO:0000313" key="4">
    <source>
        <dbReference type="RefSeq" id="XP_031572473.1"/>
    </source>
</evidence>